<evidence type="ECO:0000256" key="2">
    <source>
        <dbReference type="ARBA" id="ARBA00023002"/>
    </source>
</evidence>
<dbReference type="InterPro" id="IPR050984">
    <property type="entry name" value="Gfo/Idh/MocA_domain"/>
</dbReference>
<comment type="similarity">
    <text evidence="1">Belongs to the Gfo/Idh/MocA family.</text>
</comment>
<dbReference type="Gene3D" id="3.30.360.10">
    <property type="entry name" value="Dihydrodipicolinate Reductase, domain 2"/>
    <property type="match status" value="1"/>
</dbReference>
<feature type="domain" description="Gfo/Idh/MocA-like oxidoreductase N-terminal" evidence="3">
    <location>
        <begin position="5"/>
        <end position="122"/>
    </location>
</feature>
<sequence>MKKYNWGIIGTGWIAHEMAGALQASKGEVYAAANPNEDELKKFAAEKRVKHIFTNPDEMIKDPNIQIIYIATPHTFHYDYIKKALNAGKHVLCEKAITVNADQFDEVEKLAREKNLILSEGFTLYHMPIYQKVRNLIDNGKLGKIKLVQVNFGSLKDYDPSNRFFNKALAGGALLDIGGYATAFARMFLSKQPESILTTVKFFETGVDEQSGIILKNTHDEMAVMALSMRAKQPKRGVISGTKGYIEISNYPRATEAQITYTASAHEESHETITAGKTSEALEYEIQDMERYIEQGHDDGELSISRDVAHILTSVRTSWGMKYPFDEKQFFVN</sequence>
<keyword evidence="2" id="KW-0560">Oxidoreductase</keyword>
<dbReference type="SUPFAM" id="SSF55347">
    <property type="entry name" value="Glyceraldehyde-3-phosphate dehydrogenase-like, C-terminal domain"/>
    <property type="match status" value="1"/>
</dbReference>
<accession>A0A7D9N7K4</accession>
<evidence type="ECO:0000259" key="4">
    <source>
        <dbReference type="Pfam" id="PF22725"/>
    </source>
</evidence>
<evidence type="ECO:0000313" key="6">
    <source>
        <dbReference type="Proteomes" id="UP000018522"/>
    </source>
</evidence>
<dbReference type="Gene3D" id="3.40.50.720">
    <property type="entry name" value="NAD(P)-binding Rossmann-like Domain"/>
    <property type="match status" value="1"/>
</dbReference>
<evidence type="ECO:0000313" key="5">
    <source>
        <dbReference type="EMBL" id="AHA97835.1"/>
    </source>
</evidence>
<dbReference type="SUPFAM" id="SSF51735">
    <property type="entry name" value="NAD(P)-binding Rossmann-fold domains"/>
    <property type="match status" value="1"/>
</dbReference>
<dbReference type="Proteomes" id="UP000018522">
    <property type="component" value="Chromosome"/>
</dbReference>
<name>A0A7D9N7K4_LACJH</name>
<gene>
    <name evidence="5" type="ORF">T285_07445</name>
</gene>
<dbReference type="RefSeq" id="WP_023599903.1">
    <property type="nucleotide sequence ID" value="NC_022909.1"/>
</dbReference>
<dbReference type="KEGG" id="ljn:T285_07445"/>
<protein>
    <submittedName>
        <fullName evidence="5">Oxidoreductase</fullName>
    </submittedName>
</protein>
<dbReference type="PANTHER" id="PTHR22604">
    <property type="entry name" value="OXIDOREDUCTASES"/>
    <property type="match status" value="1"/>
</dbReference>
<dbReference type="AlphaFoldDB" id="A0A7D9N7K4"/>
<proteinExistence type="inferred from homology"/>
<dbReference type="Pfam" id="PF01408">
    <property type="entry name" value="GFO_IDH_MocA"/>
    <property type="match status" value="1"/>
</dbReference>
<dbReference type="PANTHER" id="PTHR22604:SF105">
    <property type="entry name" value="TRANS-1,2-DIHYDROBENZENE-1,2-DIOL DEHYDROGENASE"/>
    <property type="match status" value="1"/>
</dbReference>
<reference evidence="5 6" key="1">
    <citation type="journal article" date="2014" name="Genome Announc.">
        <title>Complete Genome Sequences of Lactobacillus johnsonii Strain N6.2 and Lactobacillus reuteri Strain TD1.</title>
        <authorList>
            <person name="Leonard M.T."/>
            <person name="Valladares R.B."/>
            <person name="Ardissone A."/>
            <person name="Gonzalez C.F."/>
            <person name="Lorca G.L."/>
            <person name="Triplett E.W."/>
        </authorList>
    </citation>
    <scope>NUCLEOTIDE SEQUENCE [LARGE SCALE GENOMIC DNA]</scope>
    <source>
        <strain evidence="5 6">N6.2</strain>
    </source>
</reference>
<dbReference type="InterPro" id="IPR036291">
    <property type="entry name" value="NAD(P)-bd_dom_sf"/>
</dbReference>
<organism evidence="5 6">
    <name type="scientific">Lactobacillus johnsonii N6.2</name>
    <dbReference type="NCBI Taxonomy" id="1408186"/>
    <lineage>
        <taxon>Bacteria</taxon>
        <taxon>Bacillati</taxon>
        <taxon>Bacillota</taxon>
        <taxon>Bacilli</taxon>
        <taxon>Lactobacillales</taxon>
        <taxon>Lactobacillaceae</taxon>
        <taxon>Lactobacillus</taxon>
    </lineage>
</organism>
<dbReference type="GO" id="GO:0000166">
    <property type="term" value="F:nucleotide binding"/>
    <property type="evidence" value="ECO:0007669"/>
    <property type="project" value="InterPro"/>
</dbReference>
<dbReference type="InterPro" id="IPR000683">
    <property type="entry name" value="Gfo/Idh/MocA-like_OxRdtase_N"/>
</dbReference>
<dbReference type="Pfam" id="PF22725">
    <property type="entry name" value="GFO_IDH_MocA_C3"/>
    <property type="match status" value="1"/>
</dbReference>
<evidence type="ECO:0000259" key="3">
    <source>
        <dbReference type="Pfam" id="PF01408"/>
    </source>
</evidence>
<dbReference type="InterPro" id="IPR055170">
    <property type="entry name" value="GFO_IDH_MocA-like_dom"/>
</dbReference>
<evidence type="ECO:0000256" key="1">
    <source>
        <dbReference type="ARBA" id="ARBA00010928"/>
    </source>
</evidence>
<dbReference type="EMBL" id="CP006811">
    <property type="protein sequence ID" value="AHA97835.1"/>
    <property type="molecule type" value="Genomic_DNA"/>
</dbReference>
<feature type="domain" description="GFO/IDH/MocA-like oxidoreductase" evidence="4">
    <location>
        <begin position="130"/>
        <end position="247"/>
    </location>
</feature>
<dbReference type="GO" id="GO:0016491">
    <property type="term" value="F:oxidoreductase activity"/>
    <property type="evidence" value="ECO:0007669"/>
    <property type="project" value="UniProtKB-KW"/>
</dbReference>